<dbReference type="Gene3D" id="3.30.70.100">
    <property type="match status" value="2"/>
</dbReference>
<dbReference type="RefSeq" id="WP_187538076.1">
    <property type="nucleotide sequence ID" value="NZ_BAABJT010000001.1"/>
</dbReference>
<sequence length="249" mass="27695">MTYFEGFVAAVPEANKEAYRKHAAEAAPIFQEFGVARHVEAWDSDIPEGKVTDFRKAVDAKDDEKIVFAWFEYPDRATRDAVNARMMSDPRMEAMGKDMPFDGKRMIYGGFDAIVEEGSDRGGYTDGFVVPVPEGKQGDYTALAAKMAKTFREKGATRVVEAISDDVPKGDVTDYYRAVKAEVGEKIVFSFIEWPDKATRDAAWKDMMENDPAPGEPMPFDGKRMFWGGFEPIHDTATQGSQQATPVSA</sequence>
<dbReference type="InterPro" id="IPR009874">
    <property type="entry name" value="DUF1428"/>
</dbReference>
<dbReference type="Proteomes" id="UP000515971">
    <property type="component" value="Chromosome"/>
</dbReference>
<name>A0A7G9SI06_9SPHN</name>
<accession>A0A7G9SI06</accession>
<dbReference type="Pfam" id="PF07237">
    <property type="entry name" value="DUF1428"/>
    <property type="match status" value="2"/>
</dbReference>
<dbReference type="KEGG" id="slut:H9L13_00450"/>
<dbReference type="InterPro" id="IPR011008">
    <property type="entry name" value="Dimeric_a/b-barrel"/>
</dbReference>
<reference evidence="1 2" key="1">
    <citation type="submission" date="2020-08" db="EMBL/GenBank/DDBJ databases">
        <title>Genome sequence of Sphingomonas lutea KCTC 23642T.</title>
        <authorList>
            <person name="Hyun D.-W."/>
            <person name="Bae J.-W."/>
        </authorList>
    </citation>
    <scope>NUCLEOTIDE SEQUENCE [LARGE SCALE GENOMIC DNA]</scope>
    <source>
        <strain evidence="1 2">KCTC 23642</strain>
    </source>
</reference>
<gene>
    <name evidence="1" type="ORF">H9L13_00450</name>
</gene>
<dbReference type="EMBL" id="CP060718">
    <property type="protein sequence ID" value="QNN67481.1"/>
    <property type="molecule type" value="Genomic_DNA"/>
</dbReference>
<keyword evidence="2" id="KW-1185">Reference proteome</keyword>
<evidence type="ECO:0000313" key="2">
    <source>
        <dbReference type="Proteomes" id="UP000515971"/>
    </source>
</evidence>
<dbReference type="AlphaFoldDB" id="A0A7G9SI06"/>
<protein>
    <submittedName>
        <fullName evidence="1">DUF1428 domain-containing protein</fullName>
    </submittedName>
</protein>
<dbReference type="SUPFAM" id="SSF54909">
    <property type="entry name" value="Dimeric alpha+beta barrel"/>
    <property type="match status" value="2"/>
</dbReference>
<proteinExistence type="predicted"/>
<evidence type="ECO:0000313" key="1">
    <source>
        <dbReference type="EMBL" id="QNN67481.1"/>
    </source>
</evidence>
<organism evidence="1 2">
    <name type="scientific">Sphingomonas lutea</name>
    <dbReference type="NCBI Taxonomy" id="1045317"/>
    <lineage>
        <taxon>Bacteria</taxon>
        <taxon>Pseudomonadati</taxon>
        <taxon>Pseudomonadota</taxon>
        <taxon>Alphaproteobacteria</taxon>
        <taxon>Sphingomonadales</taxon>
        <taxon>Sphingomonadaceae</taxon>
        <taxon>Sphingomonas</taxon>
    </lineage>
</organism>